<evidence type="ECO:0000313" key="8">
    <source>
        <dbReference type="Proteomes" id="UP001197974"/>
    </source>
</evidence>
<dbReference type="SUPFAM" id="SSF88659">
    <property type="entry name" value="Sigma3 and sigma4 domains of RNA polymerase sigma factors"/>
    <property type="match status" value="1"/>
</dbReference>
<keyword evidence="2" id="KW-0805">Transcription regulation</keyword>
<dbReference type="InterPro" id="IPR013325">
    <property type="entry name" value="RNA_pol_sigma_r2"/>
</dbReference>
<dbReference type="NCBIfam" id="TIGR02937">
    <property type="entry name" value="sigma70-ECF"/>
    <property type="match status" value="1"/>
</dbReference>
<evidence type="ECO:0000256" key="1">
    <source>
        <dbReference type="ARBA" id="ARBA00010641"/>
    </source>
</evidence>
<dbReference type="RefSeq" id="WP_226541258.1">
    <property type="nucleotide sequence ID" value="NZ_CP129013.1"/>
</dbReference>
<evidence type="ECO:0000256" key="4">
    <source>
        <dbReference type="ARBA" id="ARBA00023163"/>
    </source>
</evidence>
<dbReference type="PANTHER" id="PTHR43133:SF60">
    <property type="entry name" value="RNA POLYMERASE SIGMA FACTOR SIGV"/>
    <property type="match status" value="1"/>
</dbReference>
<dbReference type="InterPro" id="IPR014284">
    <property type="entry name" value="RNA_pol_sigma-70_dom"/>
</dbReference>
<dbReference type="Pfam" id="PF08281">
    <property type="entry name" value="Sigma70_r4_2"/>
    <property type="match status" value="1"/>
</dbReference>
<accession>A0ABY9JQU3</accession>
<dbReference type="InterPro" id="IPR007627">
    <property type="entry name" value="RNA_pol_sigma70_r2"/>
</dbReference>
<evidence type="ECO:0000256" key="2">
    <source>
        <dbReference type="ARBA" id="ARBA00023015"/>
    </source>
</evidence>
<dbReference type="EMBL" id="CP129013">
    <property type="protein sequence ID" value="WLR41770.1"/>
    <property type="molecule type" value="Genomic_DNA"/>
</dbReference>
<evidence type="ECO:0000256" key="3">
    <source>
        <dbReference type="ARBA" id="ARBA00023082"/>
    </source>
</evidence>
<sequence length="177" mass="21300">MIQTDVNNVNYEDILYELVLDYSDELKRIAYLYVNIHVEADDIVQEVFISCYKNLSKFRSDASYKTWLIRITINKCKDYRRKWHVKNIINKSEIEINDVEKSSDDLIIEQENNNEMIKQLSLLPPKYKDVLILHYYQEMTMEEISTVLKLNINTVKSRIYRGKDRLKDQLERRNIIL</sequence>
<reference evidence="7 8" key="1">
    <citation type="submission" date="2023-06" db="EMBL/GenBank/DDBJ databases">
        <title>Five Gram-positive bacteria isolated from mangrove sediments in Shenzhen, Guangdong, China.</title>
        <authorList>
            <person name="Yu S."/>
            <person name="Zheng W."/>
            <person name="Huang Y."/>
        </authorList>
    </citation>
    <scope>NUCLEOTIDE SEQUENCE [LARGE SCALE GENOMIC DNA]</scope>
    <source>
        <strain evidence="7 8">SaN35-3</strain>
    </source>
</reference>
<keyword evidence="8" id="KW-1185">Reference proteome</keyword>
<protein>
    <submittedName>
        <fullName evidence="7">Sigma-70 family RNA polymerase sigma factor</fullName>
    </submittedName>
</protein>
<dbReference type="Pfam" id="PF04542">
    <property type="entry name" value="Sigma70_r2"/>
    <property type="match status" value="1"/>
</dbReference>
<evidence type="ECO:0000313" key="7">
    <source>
        <dbReference type="EMBL" id="WLR41770.1"/>
    </source>
</evidence>
<organism evidence="7 8">
    <name type="scientific">Bacillus carboniphilus</name>
    <dbReference type="NCBI Taxonomy" id="86663"/>
    <lineage>
        <taxon>Bacteria</taxon>
        <taxon>Bacillati</taxon>
        <taxon>Bacillota</taxon>
        <taxon>Bacilli</taxon>
        <taxon>Bacillales</taxon>
        <taxon>Bacillaceae</taxon>
        <taxon>Bacillus</taxon>
    </lineage>
</organism>
<feature type="domain" description="RNA polymerase sigma factor 70 region 4 type 2" evidence="6">
    <location>
        <begin position="116"/>
        <end position="166"/>
    </location>
</feature>
<dbReference type="CDD" id="cd06171">
    <property type="entry name" value="Sigma70_r4"/>
    <property type="match status" value="1"/>
</dbReference>
<evidence type="ECO:0000259" key="5">
    <source>
        <dbReference type="Pfam" id="PF04542"/>
    </source>
</evidence>
<dbReference type="PANTHER" id="PTHR43133">
    <property type="entry name" value="RNA POLYMERASE ECF-TYPE SIGMA FACTO"/>
    <property type="match status" value="1"/>
</dbReference>
<dbReference type="Gene3D" id="1.10.1740.10">
    <property type="match status" value="1"/>
</dbReference>
<dbReference type="InterPro" id="IPR039425">
    <property type="entry name" value="RNA_pol_sigma-70-like"/>
</dbReference>
<comment type="similarity">
    <text evidence="1">Belongs to the sigma-70 factor family. ECF subfamily.</text>
</comment>
<name>A0ABY9JQU3_9BACI</name>
<dbReference type="InterPro" id="IPR036388">
    <property type="entry name" value="WH-like_DNA-bd_sf"/>
</dbReference>
<dbReference type="Gene3D" id="1.10.10.10">
    <property type="entry name" value="Winged helix-like DNA-binding domain superfamily/Winged helix DNA-binding domain"/>
    <property type="match status" value="1"/>
</dbReference>
<gene>
    <name evidence="7" type="ORF">LC087_13025</name>
</gene>
<keyword evidence="4" id="KW-0804">Transcription</keyword>
<dbReference type="Proteomes" id="UP001197974">
    <property type="component" value="Chromosome"/>
</dbReference>
<keyword evidence="3" id="KW-0731">Sigma factor</keyword>
<feature type="domain" description="RNA polymerase sigma-70 region 2" evidence="5">
    <location>
        <begin position="18"/>
        <end position="82"/>
    </location>
</feature>
<dbReference type="InterPro" id="IPR013324">
    <property type="entry name" value="RNA_pol_sigma_r3/r4-like"/>
</dbReference>
<evidence type="ECO:0000259" key="6">
    <source>
        <dbReference type="Pfam" id="PF08281"/>
    </source>
</evidence>
<dbReference type="SUPFAM" id="SSF88946">
    <property type="entry name" value="Sigma2 domain of RNA polymerase sigma factors"/>
    <property type="match status" value="1"/>
</dbReference>
<dbReference type="InterPro" id="IPR013249">
    <property type="entry name" value="RNA_pol_sigma70_r4_t2"/>
</dbReference>
<proteinExistence type="inferred from homology"/>